<dbReference type="AlphaFoldDB" id="A0A292ZKB8"/>
<dbReference type="SUPFAM" id="SSF55961">
    <property type="entry name" value="Bet v1-like"/>
    <property type="match status" value="1"/>
</dbReference>
<reference evidence="2" key="4">
    <citation type="submission" date="2017-10" db="EMBL/GenBank/DDBJ databases">
        <authorList>
            <person name="Banno H."/>
            <person name="Chua N.-H."/>
        </authorList>
    </citation>
    <scope>NUCLEOTIDE SEQUENCE</scope>
    <source>
        <strain evidence="2">OMI</strain>
    </source>
</reference>
<dbReference type="Proteomes" id="UP000593663">
    <property type="component" value="Chromosome 1"/>
</dbReference>
<feature type="chain" id="PRO_5036035106" evidence="1">
    <location>
        <begin position="21"/>
        <end position="179"/>
    </location>
</feature>
<proteinExistence type="predicted"/>
<dbReference type="EMBL" id="CP060035">
    <property type="protein sequence ID" value="QOT70867.1"/>
    <property type="molecule type" value="Genomic_DNA"/>
</dbReference>
<protein>
    <submittedName>
        <fullName evidence="3">SRPBCC family protein</fullName>
    </submittedName>
</protein>
<dbReference type="EMBL" id="BEWI01000032">
    <property type="protein sequence ID" value="GAY23303.1"/>
    <property type="molecule type" value="Genomic_DNA"/>
</dbReference>
<dbReference type="RefSeq" id="WP_025547290.1">
    <property type="nucleotide sequence ID" value="NZ_BATN01000009.1"/>
</dbReference>
<evidence type="ECO:0000313" key="3">
    <source>
        <dbReference type="EMBL" id="QOT70867.1"/>
    </source>
</evidence>
<reference evidence="5" key="5">
    <citation type="submission" date="2020-08" db="EMBL/GenBank/DDBJ databases">
        <title>Complete genome sequence of Sphingobium barthaii strain KK22, a high-molecular-weight polycyclic aromatic hydrocarbon-degrading soil bacterium.</title>
        <authorList>
            <person name="Mori J.F."/>
            <person name="Kanaly R.A."/>
        </authorList>
    </citation>
    <scope>NUCLEOTIDE SEQUENCE [LARGE SCALE GENOMIC DNA]</scope>
    <source>
        <strain evidence="5">KK22</strain>
    </source>
</reference>
<accession>A0A292ZKB8</accession>
<sequence length="179" mass="18526">MGKQRIWIWAGVAMAAPAHSAVTGSSDHGFAVENSVHISADAATVYRLLGQPGRWWNGQHTYSGDAANLSLDPVAGGCFCEKVPGKDGRPGSVEHGRVIQAQPDRQLRLSGALGPLQAEAVTGTLTFDIAPDGEGARVGMSYVVGGYLRAGAAGIAPIVDRVLAEQLQGLKRAAEVGGQ</sequence>
<dbReference type="Gene3D" id="3.30.530.20">
    <property type="match status" value="1"/>
</dbReference>
<keyword evidence="1" id="KW-0732">Signal</keyword>
<reference evidence="2" key="3">
    <citation type="submission" date="2017-10" db="EMBL/GenBank/DDBJ databases">
        <title>Bioaugmenting a lab-scale membrane bioreactor with Sphingobium fuliginis OMI to degrade 4-tert-butylphenol.</title>
        <authorList>
            <person name="Takada K."/>
            <person name="Shiba T."/>
            <person name="Soda S."/>
            <person name="Inoue D."/>
            <person name="Miyake M."/>
            <person name="Eguchi M."/>
            <person name="Ike M."/>
        </authorList>
    </citation>
    <scope>NUCLEOTIDE SEQUENCE</scope>
    <source>
        <strain evidence="2">OMI</strain>
    </source>
</reference>
<evidence type="ECO:0000256" key="1">
    <source>
        <dbReference type="SAM" id="SignalP"/>
    </source>
</evidence>
<evidence type="ECO:0000313" key="2">
    <source>
        <dbReference type="EMBL" id="GAY23303.1"/>
    </source>
</evidence>
<dbReference type="InterPro" id="IPR019587">
    <property type="entry name" value="Polyketide_cyclase/dehydratase"/>
</dbReference>
<name>A0A292ZKB8_SPHSA</name>
<dbReference type="KEGG" id="sbar:H5V43_12170"/>
<evidence type="ECO:0000313" key="5">
    <source>
        <dbReference type="Proteomes" id="UP000593663"/>
    </source>
</evidence>
<evidence type="ECO:0000313" key="4">
    <source>
        <dbReference type="Proteomes" id="UP000221538"/>
    </source>
</evidence>
<dbReference type="InterPro" id="IPR023393">
    <property type="entry name" value="START-like_dom_sf"/>
</dbReference>
<feature type="signal peptide" evidence="1">
    <location>
        <begin position="1"/>
        <end position="20"/>
    </location>
</feature>
<dbReference type="Proteomes" id="UP000221538">
    <property type="component" value="Unassembled WGS sequence"/>
</dbReference>
<dbReference type="Pfam" id="PF10604">
    <property type="entry name" value="Polyketide_cyc2"/>
    <property type="match status" value="1"/>
</dbReference>
<organism evidence="2 4">
    <name type="scientific">Sphingobium fuliginis (strain ATCC 27551)</name>
    <dbReference type="NCBI Taxonomy" id="336203"/>
    <lineage>
        <taxon>Bacteria</taxon>
        <taxon>Pseudomonadati</taxon>
        <taxon>Pseudomonadota</taxon>
        <taxon>Alphaproteobacteria</taxon>
        <taxon>Sphingomonadales</taxon>
        <taxon>Sphingomonadaceae</taxon>
        <taxon>Sphingobium</taxon>
    </lineage>
</organism>
<gene>
    <name evidence="3" type="ORF">H5V43_12170</name>
    <name evidence="2" type="ORF">SFOMI_3870</name>
</gene>
<reference evidence="3" key="6">
    <citation type="journal article" date="2021" name="Microbiol. Resour. Announc.">
        <title>Complete Genome Sequence of Sphingobium barthaii KK22, a High-Molecular-Weight Polycyclic Aromatic Hydrocarbon-Degrading Soil Bacterium.</title>
        <authorList>
            <person name="Mori J.F."/>
            <person name="Kanaly R.A."/>
        </authorList>
    </citation>
    <scope>NUCLEOTIDE SEQUENCE</scope>
    <source>
        <strain evidence="3">KK22</strain>
    </source>
</reference>
<reference evidence="2 4" key="1">
    <citation type="journal article" date="2013" name="Biodegradation">
        <title>Occurrence of 4-tert-butylphenol (4-t-BP) biodegradation in an aquatic sample caused by the presence of Spirodela polyrrhiza and isolation of a 4-t-BP-utilizing bacterium.</title>
        <authorList>
            <person name="Ogata Y."/>
            <person name="Toyama T."/>
            <person name="Yu N."/>
            <person name="Wang X."/>
            <person name="Sei K."/>
            <person name="Ike M."/>
        </authorList>
    </citation>
    <scope>NUCLEOTIDE SEQUENCE [LARGE SCALE GENOMIC DNA]</scope>
    <source>
        <strain evidence="2 4">OMI</strain>
    </source>
</reference>
<dbReference type="CDD" id="cd07812">
    <property type="entry name" value="SRPBCC"/>
    <property type="match status" value="1"/>
</dbReference>
<reference evidence="2 4" key="2">
    <citation type="journal article" date="2013" name="Environ. Sci. Technol.">
        <title>The 4-tert-butylphenol-utilizing bacterium Sphingobium fuliginis OMI can degrade bisphenols via phenolic ring hydroxylation and meta-cleavage pathway.</title>
        <authorList>
            <person name="Ogata Y."/>
            <person name="Goda S."/>
            <person name="Toyama T."/>
            <person name="Sei K."/>
            <person name="Ike M."/>
        </authorList>
    </citation>
    <scope>NUCLEOTIDE SEQUENCE [LARGE SCALE GENOMIC DNA]</scope>
    <source>
        <strain evidence="2 4">OMI</strain>
    </source>
</reference>